<comment type="caution">
    <text evidence="8">The sequence shown here is derived from an EMBL/GenBank/DDBJ whole genome shotgun (WGS) entry which is preliminary data.</text>
</comment>
<name>A0A2W0HLJ3_9BACI</name>
<dbReference type="RefSeq" id="WP_110517563.1">
    <property type="nucleotide sequence ID" value="NZ_PDOF01000001.1"/>
</dbReference>
<dbReference type="OrthoDB" id="9771229at2"/>
<feature type="domain" description="Endoribonuclease YicC-like N-terminal" evidence="6">
    <location>
        <begin position="2"/>
        <end position="157"/>
    </location>
</feature>
<dbReference type="InterPro" id="IPR013527">
    <property type="entry name" value="YicC-like_N"/>
</dbReference>
<protein>
    <submittedName>
        <fullName evidence="8">YicC family protein</fullName>
    </submittedName>
</protein>
<dbReference type="PANTHER" id="PTHR30636:SF3">
    <property type="entry name" value="UPF0701 PROTEIN YICC"/>
    <property type="match status" value="1"/>
</dbReference>
<evidence type="ECO:0000256" key="5">
    <source>
        <dbReference type="ARBA" id="ARBA00035648"/>
    </source>
</evidence>
<dbReference type="Proteomes" id="UP000248066">
    <property type="component" value="Unassembled WGS sequence"/>
</dbReference>
<keyword evidence="9" id="KW-1185">Reference proteome</keyword>
<dbReference type="Pfam" id="PF08340">
    <property type="entry name" value="YicC-like_C"/>
    <property type="match status" value="1"/>
</dbReference>
<keyword evidence="4" id="KW-0378">Hydrolase</keyword>
<dbReference type="NCBIfam" id="TIGR00255">
    <property type="entry name" value="YicC/YloC family endoribonuclease"/>
    <property type="match status" value="1"/>
</dbReference>
<organism evidence="8 9">
    <name type="scientific">Alteribacter lacisalsi</name>
    <dbReference type="NCBI Taxonomy" id="2045244"/>
    <lineage>
        <taxon>Bacteria</taxon>
        <taxon>Bacillati</taxon>
        <taxon>Bacillota</taxon>
        <taxon>Bacilli</taxon>
        <taxon>Bacillales</taxon>
        <taxon>Bacillaceae</taxon>
        <taxon>Alteribacter</taxon>
    </lineage>
</organism>
<feature type="domain" description="Endoribonuclease YicC-like C-terminal" evidence="7">
    <location>
        <begin position="176"/>
        <end position="294"/>
    </location>
</feature>
<dbReference type="Pfam" id="PF03755">
    <property type="entry name" value="YicC-like_N"/>
    <property type="match status" value="1"/>
</dbReference>
<evidence type="ECO:0000313" key="9">
    <source>
        <dbReference type="Proteomes" id="UP000248066"/>
    </source>
</evidence>
<accession>A0A2W0HLJ3</accession>
<dbReference type="GO" id="GO:0016787">
    <property type="term" value="F:hydrolase activity"/>
    <property type="evidence" value="ECO:0007669"/>
    <property type="project" value="UniProtKB-KW"/>
</dbReference>
<dbReference type="PANTHER" id="PTHR30636">
    <property type="entry name" value="UPF0701 PROTEIN YICC"/>
    <property type="match status" value="1"/>
</dbReference>
<reference evidence="8 9" key="1">
    <citation type="submission" date="2017-10" db="EMBL/GenBank/DDBJ databases">
        <title>Bacillus sp. nov., a halophilic bacterium isolated from a Yangshapao Lake.</title>
        <authorList>
            <person name="Wang H."/>
        </authorList>
    </citation>
    <scope>NUCLEOTIDE SEQUENCE [LARGE SCALE GENOMIC DNA]</scope>
    <source>
        <strain evidence="8 9">YSP-3</strain>
    </source>
</reference>
<dbReference type="InterPro" id="IPR005229">
    <property type="entry name" value="YicC/YloC-like"/>
</dbReference>
<keyword evidence="3" id="KW-0255">Endonuclease</keyword>
<comment type="similarity">
    <text evidence="5">Belongs to the YicC/YloC family.</text>
</comment>
<sequence>MIVSMTGYGRSVKETAGYQLTVEMKTVNHRFCEMNIRMPRQFMSLEDKVKKAIGHRMNRGKADVFISVGGESLVKRGIRVDWDLFRAYAEAFSEMKQLQGDEGAALPYSELMSNEDVVTVEETDDVNEEIQMLLLETVEEAADQLWAMRKSEGEELAADLKKRSAQMNEWTKELAEYAPLVKKQYQKRLEKKVKDFLEGTLEMEESRILTEVAVFSDKADIQEELTRIDSHLKQLDSILDKGGVAGRKLDFLVQELNREFNTIGSKANDLQISQRVVDLKAELEKVKEQVQNIE</sequence>
<keyword evidence="2" id="KW-0540">Nuclease</keyword>
<evidence type="ECO:0000256" key="4">
    <source>
        <dbReference type="ARBA" id="ARBA00022801"/>
    </source>
</evidence>
<evidence type="ECO:0000259" key="6">
    <source>
        <dbReference type="Pfam" id="PF03755"/>
    </source>
</evidence>
<evidence type="ECO:0000313" key="8">
    <source>
        <dbReference type="EMBL" id="PYZ97962.1"/>
    </source>
</evidence>
<dbReference type="GO" id="GO:0004521">
    <property type="term" value="F:RNA endonuclease activity"/>
    <property type="evidence" value="ECO:0007669"/>
    <property type="project" value="InterPro"/>
</dbReference>
<evidence type="ECO:0000256" key="3">
    <source>
        <dbReference type="ARBA" id="ARBA00022759"/>
    </source>
</evidence>
<dbReference type="InterPro" id="IPR013551">
    <property type="entry name" value="YicC-like_C"/>
</dbReference>
<dbReference type="EMBL" id="PDOF01000001">
    <property type="protein sequence ID" value="PYZ97962.1"/>
    <property type="molecule type" value="Genomic_DNA"/>
</dbReference>
<proteinExistence type="inferred from homology"/>
<evidence type="ECO:0000256" key="1">
    <source>
        <dbReference type="ARBA" id="ARBA00001968"/>
    </source>
</evidence>
<gene>
    <name evidence="8" type="ORF">CR205_05035</name>
</gene>
<dbReference type="AlphaFoldDB" id="A0A2W0HLJ3"/>
<comment type="cofactor">
    <cofactor evidence="1">
        <name>a divalent metal cation</name>
        <dbReference type="ChEBI" id="CHEBI:60240"/>
    </cofactor>
</comment>
<evidence type="ECO:0000256" key="2">
    <source>
        <dbReference type="ARBA" id="ARBA00022722"/>
    </source>
</evidence>
<evidence type="ECO:0000259" key="7">
    <source>
        <dbReference type="Pfam" id="PF08340"/>
    </source>
</evidence>